<keyword evidence="2" id="KW-1133">Transmembrane helix</keyword>
<keyword evidence="2" id="KW-0812">Transmembrane</keyword>
<proteinExistence type="predicted"/>
<evidence type="ECO:0000256" key="2">
    <source>
        <dbReference type="SAM" id="Phobius"/>
    </source>
</evidence>
<name>A0A5B2VDI3_9HYPH</name>
<comment type="caution">
    <text evidence="3">The sequence shown here is derived from an EMBL/GenBank/DDBJ whole genome shotgun (WGS) entry which is preliminary data.</text>
</comment>
<dbReference type="RefSeq" id="WP_149817498.1">
    <property type="nucleotide sequence ID" value="NZ_VUOA01000019.1"/>
</dbReference>
<dbReference type="AlphaFoldDB" id="A0A5B2VDI3"/>
<organism evidence="3 4">
    <name type="scientific">Salinarimonas soli</name>
    <dbReference type="NCBI Taxonomy" id="1638099"/>
    <lineage>
        <taxon>Bacteria</taxon>
        <taxon>Pseudomonadati</taxon>
        <taxon>Pseudomonadota</taxon>
        <taxon>Alphaproteobacteria</taxon>
        <taxon>Hyphomicrobiales</taxon>
        <taxon>Salinarimonadaceae</taxon>
        <taxon>Salinarimonas</taxon>
    </lineage>
</organism>
<feature type="region of interest" description="Disordered" evidence="1">
    <location>
        <begin position="29"/>
        <end position="49"/>
    </location>
</feature>
<gene>
    <name evidence="3" type="ORF">F0L46_11365</name>
</gene>
<feature type="compositionally biased region" description="Low complexity" evidence="1">
    <location>
        <begin position="37"/>
        <end position="49"/>
    </location>
</feature>
<keyword evidence="2" id="KW-0472">Membrane</keyword>
<feature type="transmembrane region" description="Helical" evidence="2">
    <location>
        <begin position="56"/>
        <end position="74"/>
    </location>
</feature>
<sequence>MADHIANPTGDRARLQACLLLAEARLARTERPPAASPPETARAPATGAPPGAEFMLWRPLLLAMGSIALLVHALDRMK</sequence>
<reference evidence="3 4" key="2">
    <citation type="submission" date="2019-09" db="EMBL/GenBank/DDBJ databases">
        <authorList>
            <person name="Jin C."/>
        </authorList>
    </citation>
    <scope>NUCLEOTIDE SEQUENCE [LARGE SCALE GENOMIC DNA]</scope>
    <source>
        <strain evidence="3 4">BN140002</strain>
    </source>
</reference>
<evidence type="ECO:0000256" key="1">
    <source>
        <dbReference type="SAM" id="MobiDB-lite"/>
    </source>
</evidence>
<protein>
    <submittedName>
        <fullName evidence="3">Uncharacterized protein</fullName>
    </submittedName>
</protein>
<accession>A0A5B2VDI3</accession>
<dbReference type="EMBL" id="VUOA01000019">
    <property type="protein sequence ID" value="KAA2237573.1"/>
    <property type="molecule type" value="Genomic_DNA"/>
</dbReference>
<dbReference type="Proteomes" id="UP000323142">
    <property type="component" value="Unassembled WGS sequence"/>
</dbReference>
<keyword evidence="4" id="KW-1185">Reference proteome</keyword>
<reference evidence="3 4" key="1">
    <citation type="submission" date="2019-09" db="EMBL/GenBank/DDBJ databases">
        <title>Salinarimonas rosea gen. nov., sp. nov., a new member of the a-2 subgroup of the Proteobacteria.</title>
        <authorList>
            <person name="Liu J."/>
        </authorList>
    </citation>
    <scope>NUCLEOTIDE SEQUENCE [LARGE SCALE GENOMIC DNA]</scope>
    <source>
        <strain evidence="3 4">BN140002</strain>
    </source>
</reference>
<evidence type="ECO:0000313" key="3">
    <source>
        <dbReference type="EMBL" id="KAA2237573.1"/>
    </source>
</evidence>
<evidence type="ECO:0000313" key="4">
    <source>
        <dbReference type="Proteomes" id="UP000323142"/>
    </source>
</evidence>